<evidence type="ECO:0000313" key="1">
    <source>
        <dbReference type="EMBL" id="MPN25312.1"/>
    </source>
</evidence>
<reference evidence="1" key="1">
    <citation type="submission" date="2019-08" db="EMBL/GenBank/DDBJ databases">
        <authorList>
            <person name="Kucharzyk K."/>
            <person name="Murdoch R.W."/>
            <person name="Higgins S."/>
            <person name="Loffler F."/>
        </authorList>
    </citation>
    <scope>NUCLEOTIDE SEQUENCE</scope>
</reference>
<dbReference type="EMBL" id="VSSQ01074438">
    <property type="protein sequence ID" value="MPN25312.1"/>
    <property type="molecule type" value="Genomic_DNA"/>
</dbReference>
<sequence>MRAAVEPRAAGEEAVTVRDVHDVVLGAAYRGDRARAAVVPGVDVMLCIEGDDALAGRSARGLDAHALGERFAEQAVWVGLTQVVFAVEWQFVEVVQTFDVLGLHSVFVHFSAVVGRVLIGVLDCLYKSFALPFFDLFA</sequence>
<name>A0A645GH54_9ZZZZ</name>
<accession>A0A645GH54</accession>
<gene>
    <name evidence="1" type="ORF">SDC9_172720</name>
</gene>
<protein>
    <submittedName>
        <fullName evidence="1">Uncharacterized protein</fullName>
    </submittedName>
</protein>
<dbReference type="AlphaFoldDB" id="A0A645GH54"/>
<comment type="caution">
    <text evidence="1">The sequence shown here is derived from an EMBL/GenBank/DDBJ whole genome shotgun (WGS) entry which is preliminary data.</text>
</comment>
<proteinExistence type="predicted"/>
<organism evidence="1">
    <name type="scientific">bioreactor metagenome</name>
    <dbReference type="NCBI Taxonomy" id="1076179"/>
    <lineage>
        <taxon>unclassified sequences</taxon>
        <taxon>metagenomes</taxon>
        <taxon>ecological metagenomes</taxon>
    </lineage>
</organism>